<evidence type="ECO:0000313" key="3">
    <source>
        <dbReference type="Proteomes" id="UP001172684"/>
    </source>
</evidence>
<dbReference type="EMBL" id="JAPDRL010000035">
    <property type="protein sequence ID" value="KAJ9664825.1"/>
    <property type="molecule type" value="Genomic_DNA"/>
</dbReference>
<accession>A0ABQ9NU29</accession>
<protein>
    <submittedName>
        <fullName evidence="2">Uncharacterized protein</fullName>
    </submittedName>
</protein>
<feature type="compositionally biased region" description="Polar residues" evidence="1">
    <location>
        <begin position="198"/>
        <end position="207"/>
    </location>
</feature>
<feature type="compositionally biased region" description="Acidic residues" evidence="1">
    <location>
        <begin position="59"/>
        <end position="80"/>
    </location>
</feature>
<feature type="region of interest" description="Disordered" evidence="1">
    <location>
        <begin position="1"/>
        <end position="142"/>
    </location>
</feature>
<name>A0ABQ9NU29_9PEZI</name>
<dbReference type="PANTHER" id="PTHR42085">
    <property type="entry name" value="F-BOX DOMAIN-CONTAINING PROTEIN"/>
    <property type="match status" value="1"/>
</dbReference>
<feature type="region of interest" description="Disordered" evidence="1">
    <location>
        <begin position="430"/>
        <end position="449"/>
    </location>
</feature>
<keyword evidence="3" id="KW-1185">Reference proteome</keyword>
<feature type="region of interest" description="Disordered" evidence="1">
    <location>
        <begin position="180"/>
        <end position="207"/>
    </location>
</feature>
<gene>
    <name evidence="2" type="ORF">H2201_005046</name>
</gene>
<proteinExistence type="predicted"/>
<evidence type="ECO:0000313" key="2">
    <source>
        <dbReference type="EMBL" id="KAJ9664825.1"/>
    </source>
</evidence>
<dbReference type="InterPro" id="IPR038883">
    <property type="entry name" value="AN11006-like"/>
</dbReference>
<sequence>MPSKVRKLTKQSTATQGRAKSEELGDGHFTTNINQRTGRPIRKSAGRKSLNPGYVDSFEVIEDYPEDTASEDEYDEDEEIALVKPPKKATNSVIKLRKRVRTPTPSPSPPPLSPMHPPDLPTREDGATPSHSESESEAVTDDYQPITITLNIPPGQEGPIHLHLNVADLLRGKSATRTIAPKPRSTKRRVGIPRDRTSGANDLTASRSKAADDRKVGFLDLPSELRNIVYRHLFVVKNPFDFNKPTNFCRSSAFLATCRQVYEEGRSILYGENSFAFERNKMSRSHYWEADHKEIGYKDMRRFLESIGNTNLAHIREMCIWFDDGVPSTTPHLQNAEARRFVHDPHIIECLRKISRHAKLKKLRLCFHGRKMLAKTDYRFLKALKEIKADTVSIVSHPRSDNYYWGPPKVQPDLKTQLVKDMAREEKLYETEKEKEKEMQKAKERDEQKKKLMEKYGHSYDSYDYETELLLLEA</sequence>
<feature type="compositionally biased region" description="Pro residues" evidence="1">
    <location>
        <begin position="104"/>
        <end position="120"/>
    </location>
</feature>
<evidence type="ECO:0000256" key="1">
    <source>
        <dbReference type="SAM" id="MobiDB-lite"/>
    </source>
</evidence>
<dbReference type="PANTHER" id="PTHR42085:SF2">
    <property type="entry name" value="F-BOX DOMAIN-CONTAINING PROTEIN"/>
    <property type="match status" value="1"/>
</dbReference>
<organism evidence="2 3">
    <name type="scientific">Coniosporium apollinis</name>
    <dbReference type="NCBI Taxonomy" id="61459"/>
    <lineage>
        <taxon>Eukaryota</taxon>
        <taxon>Fungi</taxon>
        <taxon>Dikarya</taxon>
        <taxon>Ascomycota</taxon>
        <taxon>Pezizomycotina</taxon>
        <taxon>Dothideomycetes</taxon>
        <taxon>Dothideomycetes incertae sedis</taxon>
        <taxon>Coniosporium</taxon>
    </lineage>
</organism>
<comment type="caution">
    <text evidence="2">The sequence shown here is derived from an EMBL/GenBank/DDBJ whole genome shotgun (WGS) entry which is preliminary data.</text>
</comment>
<reference evidence="2" key="1">
    <citation type="submission" date="2022-10" db="EMBL/GenBank/DDBJ databases">
        <title>Culturing micro-colonial fungi from biological soil crusts in the Mojave desert and describing Neophaeococcomyces mojavensis, and introducing the new genera and species Taxawa tesnikishii.</title>
        <authorList>
            <person name="Kurbessoian T."/>
            <person name="Stajich J.E."/>
        </authorList>
    </citation>
    <scope>NUCLEOTIDE SEQUENCE</scope>
    <source>
        <strain evidence="2">TK_1</strain>
    </source>
</reference>
<dbReference type="Proteomes" id="UP001172684">
    <property type="component" value="Unassembled WGS sequence"/>
</dbReference>